<reference evidence="6 7" key="1">
    <citation type="submission" date="2017-03" db="EMBL/GenBank/DDBJ databases">
        <authorList>
            <person name="Afonso C.L."/>
            <person name="Miller P.J."/>
            <person name="Scott M.A."/>
            <person name="Spackman E."/>
            <person name="Goraichik I."/>
            <person name="Dimitrov K.M."/>
            <person name="Suarez D.L."/>
            <person name="Swayne D.E."/>
        </authorList>
    </citation>
    <scope>NUCLEOTIDE SEQUENCE [LARGE SCALE GENOMIC DNA]</scope>
    <source>
        <strain evidence="6 7">CECT 7023</strain>
    </source>
</reference>
<feature type="domain" description="Periplasmic binding protein" evidence="5">
    <location>
        <begin position="32"/>
        <end position="301"/>
    </location>
</feature>
<evidence type="ECO:0000256" key="1">
    <source>
        <dbReference type="ARBA" id="ARBA00004196"/>
    </source>
</evidence>
<dbReference type="Gene3D" id="3.40.50.2300">
    <property type="match status" value="2"/>
</dbReference>
<dbReference type="GO" id="GO:0030246">
    <property type="term" value="F:carbohydrate binding"/>
    <property type="evidence" value="ECO:0007669"/>
    <property type="project" value="UniProtKB-ARBA"/>
</dbReference>
<evidence type="ECO:0000256" key="2">
    <source>
        <dbReference type="ARBA" id="ARBA00007639"/>
    </source>
</evidence>
<keyword evidence="3 4" id="KW-0732">Signal</keyword>
<dbReference type="AlphaFoldDB" id="A0A1Y5TE81"/>
<proteinExistence type="inferred from homology"/>
<dbReference type="InterPro" id="IPR028082">
    <property type="entry name" value="Peripla_BP_I"/>
</dbReference>
<evidence type="ECO:0000259" key="5">
    <source>
        <dbReference type="Pfam" id="PF13407"/>
    </source>
</evidence>
<dbReference type="EMBL" id="FWFZ01000015">
    <property type="protein sequence ID" value="SLN62041.1"/>
    <property type="molecule type" value="Genomic_DNA"/>
</dbReference>
<feature type="chain" id="PRO_5010997193" evidence="4">
    <location>
        <begin position="27"/>
        <end position="344"/>
    </location>
</feature>
<dbReference type="OrthoDB" id="4827464at2"/>
<dbReference type="Proteomes" id="UP000193900">
    <property type="component" value="Unassembled WGS sequence"/>
</dbReference>
<keyword evidence="7" id="KW-1185">Reference proteome</keyword>
<name>A0A1Y5TE81_9RHOB</name>
<sequence>MTAIFKGAVCAAAMAASLLSAGIAAAQDRPIVGFITKTEGNPFFVAMRLGAEQMAEELDLDLRSFAARSSDDNESQVQAIENLIAAGAIGIAIVPNDEAAIVPAVERAREAGLLVISLNTALVPAEAADATFTTDNRAGGILIGEWARAHLGDAADTARIAMLDAAENQGLVDVERDQGFMEGFGIDVKDPNRWGDEEDERICGHAMTLGSEAGGRTAMETLLQQCPDITVVYTVNEPAAAGAYQALRAVGKDDGSVTIVSFDGGCPGVADVADGVIGATTQQYPLLMASMALEAIKEFAETGERPEPTPGLDFFNTGTTLVTDAPVDGVESIDTTAAMEICWG</sequence>
<dbReference type="PANTHER" id="PTHR46847:SF1">
    <property type="entry name" value="D-ALLOSE-BINDING PERIPLASMIC PROTEIN-RELATED"/>
    <property type="match status" value="1"/>
</dbReference>
<dbReference type="PANTHER" id="PTHR46847">
    <property type="entry name" value="D-ALLOSE-BINDING PERIPLASMIC PROTEIN-RELATED"/>
    <property type="match status" value="1"/>
</dbReference>
<dbReference type="GO" id="GO:0030313">
    <property type="term" value="C:cell envelope"/>
    <property type="evidence" value="ECO:0007669"/>
    <property type="project" value="UniProtKB-SubCell"/>
</dbReference>
<comment type="similarity">
    <text evidence="2">Belongs to the bacterial solute-binding protein 2 family.</text>
</comment>
<organism evidence="6 7">
    <name type="scientific">Roseisalinus antarcticus</name>
    <dbReference type="NCBI Taxonomy" id="254357"/>
    <lineage>
        <taxon>Bacteria</taxon>
        <taxon>Pseudomonadati</taxon>
        <taxon>Pseudomonadota</taxon>
        <taxon>Alphaproteobacteria</taxon>
        <taxon>Rhodobacterales</taxon>
        <taxon>Roseobacteraceae</taxon>
        <taxon>Roseisalinus</taxon>
    </lineage>
</organism>
<evidence type="ECO:0000313" key="6">
    <source>
        <dbReference type="EMBL" id="SLN62041.1"/>
    </source>
</evidence>
<evidence type="ECO:0000256" key="3">
    <source>
        <dbReference type="ARBA" id="ARBA00022729"/>
    </source>
</evidence>
<gene>
    <name evidence="6" type="primary">rbsB_6</name>
    <name evidence="6" type="ORF">ROA7023_02904</name>
</gene>
<accession>A0A1Y5TE81</accession>
<dbReference type="SUPFAM" id="SSF53822">
    <property type="entry name" value="Periplasmic binding protein-like I"/>
    <property type="match status" value="1"/>
</dbReference>
<dbReference type="RefSeq" id="WP_085879714.1">
    <property type="nucleotide sequence ID" value="NZ_FWFZ01000015.1"/>
</dbReference>
<protein>
    <submittedName>
        <fullName evidence="6">D-ribose-binding periplasmic protein</fullName>
    </submittedName>
</protein>
<evidence type="ECO:0000313" key="7">
    <source>
        <dbReference type="Proteomes" id="UP000193900"/>
    </source>
</evidence>
<feature type="signal peptide" evidence="4">
    <location>
        <begin position="1"/>
        <end position="26"/>
    </location>
</feature>
<dbReference type="Pfam" id="PF13407">
    <property type="entry name" value="Peripla_BP_4"/>
    <property type="match status" value="1"/>
</dbReference>
<comment type="subcellular location">
    <subcellularLocation>
        <location evidence="1">Cell envelope</location>
    </subcellularLocation>
</comment>
<evidence type="ECO:0000256" key="4">
    <source>
        <dbReference type="SAM" id="SignalP"/>
    </source>
</evidence>
<dbReference type="InterPro" id="IPR025997">
    <property type="entry name" value="SBP_2_dom"/>
</dbReference>